<dbReference type="InterPro" id="IPR011893">
    <property type="entry name" value="Selenoprotein_Rdx-typ"/>
</dbReference>
<reference evidence="4 5" key="1">
    <citation type="submission" date="2024-04" db="EMBL/GenBank/DDBJ databases">
        <authorList>
            <consortium name="Genoscope - CEA"/>
            <person name="William W."/>
        </authorList>
    </citation>
    <scope>NUCLEOTIDE SEQUENCE [LARGE SCALE GENOMIC DNA]</scope>
</reference>
<dbReference type="Pfam" id="PF10262">
    <property type="entry name" value="Rdx"/>
    <property type="match status" value="1"/>
</dbReference>
<keyword evidence="2" id="KW-0676">Redox-active center</keyword>
<gene>
    <name evidence="4" type="ORF">GSLYS_00020511001</name>
</gene>
<dbReference type="PANTHER" id="PTHR13544">
    <property type="entry name" value="SELENOPROTEIN T"/>
    <property type="match status" value="1"/>
</dbReference>
<dbReference type="InterPro" id="IPR019389">
    <property type="entry name" value="Selenoprotein_T"/>
</dbReference>
<keyword evidence="3" id="KW-1133">Transmembrane helix</keyword>
<dbReference type="Proteomes" id="UP001497497">
    <property type="component" value="Unassembled WGS sequence"/>
</dbReference>
<accession>A0AAV2IPI9</accession>
<keyword evidence="3" id="KW-0812">Transmembrane</keyword>
<proteinExistence type="predicted"/>
<feature type="transmembrane region" description="Helical" evidence="3">
    <location>
        <begin position="36"/>
        <end position="55"/>
    </location>
</feature>
<protein>
    <recommendedName>
        <fullName evidence="6">Selenoprotein T</fullName>
    </recommendedName>
</protein>
<dbReference type="AlphaFoldDB" id="A0AAV2IPI9"/>
<dbReference type="SUPFAM" id="SSF52833">
    <property type="entry name" value="Thioredoxin-like"/>
    <property type="match status" value="1"/>
</dbReference>
<comment type="caution">
    <text evidence="4">The sequence shown here is derived from an EMBL/GenBank/DDBJ whole genome shotgun (WGS) entry which is preliminary data.</text>
</comment>
<dbReference type="InterPro" id="IPR036249">
    <property type="entry name" value="Thioredoxin-like_sf"/>
</dbReference>
<keyword evidence="1" id="KW-0732">Signal</keyword>
<dbReference type="GO" id="GO:0004791">
    <property type="term" value="F:thioredoxin-disulfide reductase (NADPH) activity"/>
    <property type="evidence" value="ECO:0007669"/>
    <property type="project" value="TreeGrafter"/>
</dbReference>
<dbReference type="GO" id="GO:0005789">
    <property type="term" value="C:endoplasmic reticulum membrane"/>
    <property type="evidence" value="ECO:0007669"/>
    <property type="project" value="TreeGrafter"/>
</dbReference>
<evidence type="ECO:0000256" key="1">
    <source>
        <dbReference type="ARBA" id="ARBA00022729"/>
    </source>
</evidence>
<sequence>GYKKVFEQYAQALHERFPALTIVGDNYPPPVIQATLAQVLAVLKFVFIGLVMTGYNPFPSLNLQTPGFFSWAIENKMYACLMLFFISNAIEGQLISTGAFEILFNDVPIWSKLETGRIPSPSEMFQMIENNLRYAKPTT</sequence>
<dbReference type="GO" id="GO:0045454">
    <property type="term" value="P:cell redox homeostasis"/>
    <property type="evidence" value="ECO:0007669"/>
    <property type="project" value="TreeGrafter"/>
</dbReference>
<evidence type="ECO:0008006" key="6">
    <source>
        <dbReference type="Google" id="ProtNLM"/>
    </source>
</evidence>
<dbReference type="PANTHER" id="PTHR13544:SF0">
    <property type="entry name" value="THIOREDOXIN REDUCTASE-LIKE SELENOPROTEIN T"/>
    <property type="match status" value="1"/>
</dbReference>
<name>A0AAV2IPI9_LYMST</name>
<dbReference type="EMBL" id="CAXITT010000913">
    <property type="protein sequence ID" value="CAL1547186.1"/>
    <property type="molecule type" value="Genomic_DNA"/>
</dbReference>
<evidence type="ECO:0000256" key="3">
    <source>
        <dbReference type="SAM" id="Phobius"/>
    </source>
</evidence>
<evidence type="ECO:0000313" key="4">
    <source>
        <dbReference type="EMBL" id="CAL1547186.1"/>
    </source>
</evidence>
<feature type="non-terminal residue" evidence="4">
    <location>
        <position position="1"/>
    </location>
</feature>
<evidence type="ECO:0000256" key="2">
    <source>
        <dbReference type="ARBA" id="ARBA00023284"/>
    </source>
</evidence>
<organism evidence="4 5">
    <name type="scientific">Lymnaea stagnalis</name>
    <name type="common">Great pond snail</name>
    <name type="synonym">Helix stagnalis</name>
    <dbReference type="NCBI Taxonomy" id="6523"/>
    <lineage>
        <taxon>Eukaryota</taxon>
        <taxon>Metazoa</taxon>
        <taxon>Spiralia</taxon>
        <taxon>Lophotrochozoa</taxon>
        <taxon>Mollusca</taxon>
        <taxon>Gastropoda</taxon>
        <taxon>Heterobranchia</taxon>
        <taxon>Euthyneura</taxon>
        <taxon>Panpulmonata</taxon>
        <taxon>Hygrophila</taxon>
        <taxon>Lymnaeoidea</taxon>
        <taxon>Lymnaeidae</taxon>
        <taxon>Lymnaea</taxon>
    </lineage>
</organism>
<dbReference type="Gene3D" id="3.40.30.10">
    <property type="entry name" value="Glutaredoxin"/>
    <property type="match status" value="1"/>
</dbReference>
<evidence type="ECO:0000313" key="5">
    <source>
        <dbReference type="Proteomes" id="UP001497497"/>
    </source>
</evidence>
<keyword evidence="5" id="KW-1185">Reference proteome</keyword>
<dbReference type="NCBIfam" id="TIGR02174">
    <property type="entry name" value="CXXU_selWTH"/>
    <property type="match status" value="1"/>
</dbReference>
<keyword evidence="3" id="KW-0472">Membrane</keyword>